<keyword evidence="1" id="KW-0732">Signal</keyword>
<reference evidence="2 4" key="2">
    <citation type="journal article" date="2013" name="Nature">
        <title>Insights into bilaterian evolution from three spiralian genomes.</title>
        <authorList>
            <person name="Simakov O."/>
            <person name="Marletaz F."/>
            <person name="Cho S.J."/>
            <person name="Edsinger-Gonzales E."/>
            <person name="Havlak P."/>
            <person name="Hellsten U."/>
            <person name="Kuo D.H."/>
            <person name="Larsson T."/>
            <person name="Lv J."/>
            <person name="Arendt D."/>
            <person name="Savage R."/>
            <person name="Osoegawa K."/>
            <person name="de Jong P."/>
            <person name="Grimwood J."/>
            <person name="Chapman J.A."/>
            <person name="Shapiro H."/>
            <person name="Aerts A."/>
            <person name="Otillar R.P."/>
            <person name="Terry A.Y."/>
            <person name="Boore J.L."/>
            <person name="Grigoriev I.V."/>
            <person name="Lindberg D.R."/>
            <person name="Seaver E.C."/>
            <person name="Weisblat D.A."/>
            <person name="Putnam N.H."/>
            <person name="Rokhsar D.S."/>
        </authorList>
    </citation>
    <scope>NUCLEOTIDE SEQUENCE</scope>
    <source>
        <strain evidence="2 4">I ESC-2004</strain>
    </source>
</reference>
<proteinExistence type="predicted"/>
<reference evidence="3" key="3">
    <citation type="submission" date="2015-06" db="UniProtKB">
        <authorList>
            <consortium name="EnsemblMetazoa"/>
        </authorList>
    </citation>
    <scope>IDENTIFICATION</scope>
</reference>
<dbReference type="AlphaFoldDB" id="R7UYU5"/>
<accession>R7UYU5</accession>
<protein>
    <recommendedName>
        <fullName evidence="5">Immunoglobulin subtype domain-containing protein</fullName>
    </recommendedName>
</protein>
<dbReference type="EnsemblMetazoa" id="CapteT204597">
    <property type="protein sequence ID" value="CapteP204597"/>
    <property type="gene ID" value="CapteG204597"/>
</dbReference>
<evidence type="ECO:0008006" key="5">
    <source>
        <dbReference type="Google" id="ProtNLM"/>
    </source>
</evidence>
<evidence type="ECO:0000313" key="4">
    <source>
        <dbReference type="Proteomes" id="UP000014760"/>
    </source>
</evidence>
<keyword evidence="4" id="KW-1185">Reference proteome</keyword>
<evidence type="ECO:0000313" key="2">
    <source>
        <dbReference type="EMBL" id="ELU09107.1"/>
    </source>
</evidence>
<dbReference type="InterPro" id="IPR013783">
    <property type="entry name" value="Ig-like_fold"/>
</dbReference>
<gene>
    <name evidence="2" type="ORF">CAPTEDRAFT_204597</name>
</gene>
<name>R7UYU5_CAPTE</name>
<dbReference type="Proteomes" id="UP000014760">
    <property type="component" value="Unassembled WGS sequence"/>
</dbReference>
<dbReference type="HOGENOM" id="CLU_1497626_0_0_1"/>
<organism evidence="2">
    <name type="scientific">Capitella teleta</name>
    <name type="common">Polychaete worm</name>
    <dbReference type="NCBI Taxonomy" id="283909"/>
    <lineage>
        <taxon>Eukaryota</taxon>
        <taxon>Metazoa</taxon>
        <taxon>Spiralia</taxon>
        <taxon>Lophotrochozoa</taxon>
        <taxon>Annelida</taxon>
        <taxon>Polychaeta</taxon>
        <taxon>Sedentaria</taxon>
        <taxon>Scolecida</taxon>
        <taxon>Capitellidae</taxon>
        <taxon>Capitella</taxon>
    </lineage>
</organism>
<evidence type="ECO:0000313" key="3">
    <source>
        <dbReference type="EnsemblMetazoa" id="CapteP204597"/>
    </source>
</evidence>
<dbReference type="EMBL" id="AMQN01021380">
    <property type="status" value="NOT_ANNOTATED_CDS"/>
    <property type="molecule type" value="Genomic_DNA"/>
</dbReference>
<sequence>MASWRILFVAFCVLHCGDGHVFESSPGLTKVEVGEDVELRWHTTKELTGDITLYHTSTGVNNKLYKIIFSTHYKHGRCNDCCEYLNGERESAIKIPNVTRADAGKYFIQANNRINDDAVIYVFREFALSYFEFSEYAFAAYLLKTNTVDIFSLREQLLRNKSRTEVVYGQIGWPRDSVTE</sequence>
<dbReference type="EMBL" id="KB298523">
    <property type="protein sequence ID" value="ELU09107.1"/>
    <property type="molecule type" value="Genomic_DNA"/>
</dbReference>
<dbReference type="SUPFAM" id="SSF48726">
    <property type="entry name" value="Immunoglobulin"/>
    <property type="match status" value="1"/>
</dbReference>
<dbReference type="InterPro" id="IPR036179">
    <property type="entry name" value="Ig-like_dom_sf"/>
</dbReference>
<evidence type="ECO:0000256" key="1">
    <source>
        <dbReference type="SAM" id="SignalP"/>
    </source>
</evidence>
<feature type="signal peptide" evidence="1">
    <location>
        <begin position="1"/>
        <end position="19"/>
    </location>
</feature>
<dbReference type="Gene3D" id="2.60.40.10">
    <property type="entry name" value="Immunoglobulins"/>
    <property type="match status" value="1"/>
</dbReference>
<dbReference type="EMBL" id="AMQN01021379">
    <property type="status" value="NOT_ANNOTATED_CDS"/>
    <property type="molecule type" value="Genomic_DNA"/>
</dbReference>
<feature type="chain" id="PRO_5008788525" description="Immunoglobulin subtype domain-containing protein" evidence="1">
    <location>
        <begin position="20"/>
        <end position="180"/>
    </location>
</feature>
<reference evidence="4" key="1">
    <citation type="submission" date="2012-12" db="EMBL/GenBank/DDBJ databases">
        <authorList>
            <person name="Hellsten U."/>
            <person name="Grimwood J."/>
            <person name="Chapman J.A."/>
            <person name="Shapiro H."/>
            <person name="Aerts A."/>
            <person name="Otillar R.P."/>
            <person name="Terry A.Y."/>
            <person name="Boore J.L."/>
            <person name="Simakov O."/>
            <person name="Marletaz F."/>
            <person name="Cho S.-J."/>
            <person name="Edsinger-Gonzales E."/>
            <person name="Havlak P."/>
            <person name="Kuo D.-H."/>
            <person name="Larsson T."/>
            <person name="Lv J."/>
            <person name="Arendt D."/>
            <person name="Savage R."/>
            <person name="Osoegawa K."/>
            <person name="de Jong P."/>
            <person name="Lindberg D.R."/>
            <person name="Seaver E.C."/>
            <person name="Weisblat D.A."/>
            <person name="Putnam N.H."/>
            <person name="Grigoriev I.V."/>
            <person name="Rokhsar D.S."/>
        </authorList>
    </citation>
    <scope>NUCLEOTIDE SEQUENCE</scope>
    <source>
        <strain evidence="4">I ESC-2004</strain>
    </source>
</reference>